<organism evidence="1 2">
    <name type="scientific">Massilia hydrophila</name>
    <dbReference type="NCBI Taxonomy" id="3044279"/>
    <lineage>
        <taxon>Bacteria</taxon>
        <taxon>Pseudomonadati</taxon>
        <taxon>Pseudomonadota</taxon>
        <taxon>Betaproteobacteria</taxon>
        <taxon>Burkholderiales</taxon>
        <taxon>Oxalobacteraceae</taxon>
        <taxon>Telluria group</taxon>
        <taxon>Massilia</taxon>
    </lineage>
</organism>
<dbReference type="InterPro" id="IPR011990">
    <property type="entry name" value="TPR-like_helical_dom_sf"/>
</dbReference>
<dbReference type="InterPro" id="IPR019734">
    <property type="entry name" value="TPR_rpt"/>
</dbReference>
<dbReference type="Pfam" id="PF13174">
    <property type="entry name" value="TPR_6"/>
    <property type="match status" value="1"/>
</dbReference>
<reference evidence="1 2" key="1">
    <citation type="submission" date="2021-07" db="EMBL/GenBank/DDBJ databases">
        <title>Characterization of Violacein-producing bacteria and related species.</title>
        <authorList>
            <person name="Wilson H.S."/>
            <person name="De Leon M.E."/>
        </authorList>
    </citation>
    <scope>NUCLEOTIDE SEQUENCE [LARGE SCALE GENOMIC DNA]</scope>
    <source>
        <strain evidence="1 2">HSC-2F05</strain>
    </source>
</reference>
<dbReference type="SUPFAM" id="SSF48452">
    <property type="entry name" value="TPR-like"/>
    <property type="match status" value="1"/>
</dbReference>
<keyword evidence="2" id="KW-1185">Reference proteome</keyword>
<accession>A0ABS7Y4I5</accession>
<dbReference type="Gene3D" id="1.25.40.10">
    <property type="entry name" value="Tetratricopeptide repeat domain"/>
    <property type="match status" value="2"/>
</dbReference>
<dbReference type="RefSeq" id="WP_225237039.1">
    <property type="nucleotide sequence ID" value="NZ_JAHYBX010000001.1"/>
</dbReference>
<proteinExistence type="predicted"/>
<evidence type="ECO:0000313" key="2">
    <source>
        <dbReference type="Proteomes" id="UP001198602"/>
    </source>
</evidence>
<dbReference type="EMBL" id="JAHYBX010000001">
    <property type="protein sequence ID" value="MCA1854581.1"/>
    <property type="molecule type" value="Genomic_DNA"/>
</dbReference>
<evidence type="ECO:0008006" key="3">
    <source>
        <dbReference type="Google" id="ProtNLM"/>
    </source>
</evidence>
<name>A0ABS7Y4I5_9BURK</name>
<evidence type="ECO:0000313" key="1">
    <source>
        <dbReference type="EMBL" id="MCA1854581.1"/>
    </source>
</evidence>
<protein>
    <recommendedName>
        <fullName evidence="3">Tetratricopeptide repeat protein</fullName>
    </recommendedName>
</protein>
<dbReference type="Proteomes" id="UP001198602">
    <property type="component" value="Unassembled WGS sequence"/>
</dbReference>
<comment type="caution">
    <text evidence="1">The sequence shown here is derived from an EMBL/GenBank/DDBJ whole genome shotgun (WGS) entry which is preliminary data.</text>
</comment>
<gene>
    <name evidence="1" type="ORF">LE190_01395</name>
</gene>
<sequence length="409" mass="44037">MIKFRLAHLGLAMAALGFTAALPVVGLAPVHAAVSLRPEVGKPLQQAQTLLKQGNAKGALAALRDADKAAKTDDERFLIERVRASAASSAGDWNLAASSFEKLLDSGKLSAGERSQFSEGLVGIYMRAGDLNKANATIQKLLQKGNDPKLRAYLLQNYYKQGNVAALEQELRNAEKSGRLSEDELGMLANIQLKKNDKAGYVNTIEKLAASYPKAQYWNDLLNRVQGKPGFSGRLMVDVYRLKLANNLMKKPSEFMEMAQLVLQAKAPAEALKVIDKGYKAGALGTGTDAERHKRLKDLADKNMAEQNKGVAALEAEYTAAKDNDALVGLGYALVQAGQADKGLKMMENAIKAGGLKYGEEAKLRLGEAYAAAGRKQQAISTLKTVSGKEGTADLARYWIMAINRPISG</sequence>